<feature type="compositionally biased region" description="Basic residues" evidence="1">
    <location>
        <begin position="49"/>
        <end position="68"/>
    </location>
</feature>
<name>A0AAV3RP30_LITER</name>
<proteinExistence type="predicted"/>
<protein>
    <submittedName>
        <fullName evidence="2">Uncharacterized protein</fullName>
    </submittedName>
</protein>
<sequence length="173" mass="19420">MNADIPSVEDVEPVTVETTENVTPSVIDTVADTIGQDADSAETSEPKKKLSKKEKATKRARKAKRRARKVAETKATEDDDVEEVVLEETEESDPEKVIPLVGQPSVDDEWLPEHEPQGDNEDKEADESNKEDVATMIKKRRKAKGKLRMNENRTRMGIEGFLKILLSYPQPMC</sequence>
<feature type="compositionally biased region" description="Low complexity" evidence="1">
    <location>
        <begin position="13"/>
        <end position="26"/>
    </location>
</feature>
<feature type="region of interest" description="Disordered" evidence="1">
    <location>
        <begin position="1"/>
        <end position="151"/>
    </location>
</feature>
<dbReference type="EMBL" id="BAABME010010401">
    <property type="protein sequence ID" value="GAA0178278.1"/>
    <property type="molecule type" value="Genomic_DNA"/>
</dbReference>
<evidence type="ECO:0000313" key="3">
    <source>
        <dbReference type="Proteomes" id="UP001454036"/>
    </source>
</evidence>
<feature type="compositionally biased region" description="Acidic residues" evidence="1">
    <location>
        <begin position="77"/>
        <end position="93"/>
    </location>
</feature>
<feature type="compositionally biased region" description="Basic residues" evidence="1">
    <location>
        <begin position="137"/>
        <end position="147"/>
    </location>
</feature>
<evidence type="ECO:0000256" key="1">
    <source>
        <dbReference type="SAM" id="MobiDB-lite"/>
    </source>
</evidence>
<dbReference type="Proteomes" id="UP001454036">
    <property type="component" value="Unassembled WGS sequence"/>
</dbReference>
<keyword evidence="3" id="KW-1185">Reference proteome</keyword>
<dbReference type="AlphaFoldDB" id="A0AAV3RP30"/>
<organism evidence="2 3">
    <name type="scientific">Lithospermum erythrorhizon</name>
    <name type="common">Purple gromwell</name>
    <name type="synonym">Lithospermum officinale var. erythrorhizon</name>
    <dbReference type="NCBI Taxonomy" id="34254"/>
    <lineage>
        <taxon>Eukaryota</taxon>
        <taxon>Viridiplantae</taxon>
        <taxon>Streptophyta</taxon>
        <taxon>Embryophyta</taxon>
        <taxon>Tracheophyta</taxon>
        <taxon>Spermatophyta</taxon>
        <taxon>Magnoliopsida</taxon>
        <taxon>eudicotyledons</taxon>
        <taxon>Gunneridae</taxon>
        <taxon>Pentapetalae</taxon>
        <taxon>asterids</taxon>
        <taxon>lamiids</taxon>
        <taxon>Boraginales</taxon>
        <taxon>Boraginaceae</taxon>
        <taxon>Boraginoideae</taxon>
        <taxon>Lithospermeae</taxon>
        <taxon>Lithospermum</taxon>
    </lineage>
</organism>
<reference evidence="2 3" key="1">
    <citation type="submission" date="2024-01" db="EMBL/GenBank/DDBJ databases">
        <title>The complete chloroplast genome sequence of Lithospermum erythrorhizon: insights into the phylogenetic relationship among Boraginaceae species and the maternal lineages of purple gromwells.</title>
        <authorList>
            <person name="Okada T."/>
            <person name="Watanabe K."/>
        </authorList>
    </citation>
    <scope>NUCLEOTIDE SEQUENCE [LARGE SCALE GENOMIC DNA]</scope>
</reference>
<evidence type="ECO:0000313" key="2">
    <source>
        <dbReference type="EMBL" id="GAA0178278.1"/>
    </source>
</evidence>
<gene>
    <name evidence="2" type="ORF">LIER_29818</name>
</gene>
<comment type="caution">
    <text evidence="2">The sequence shown here is derived from an EMBL/GenBank/DDBJ whole genome shotgun (WGS) entry which is preliminary data.</text>
</comment>
<accession>A0AAV3RP30</accession>